<dbReference type="EMBL" id="NMVJ01000001">
    <property type="protein sequence ID" value="OYN92019.1"/>
    <property type="molecule type" value="Genomic_DNA"/>
</dbReference>
<dbReference type="AlphaFoldDB" id="A0A255EKE5"/>
<proteinExistence type="predicted"/>
<feature type="region of interest" description="Disordered" evidence="1">
    <location>
        <begin position="21"/>
        <end position="68"/>
    </location>
</feature>
<dbReference type="Proteomes" id="UP000216300">
    <property type="component" value="Unassembled WGS sequence"/>
</dbReference>
<protein>
    <submittedName>
        <fullName evidence="2">Uncharacterized protein</fullName>
    </submittedName>
</protein>
<evidence type="ECO:0000256" key="1">
    <source>
        <dbReference type="SAM" id="MobiDB-lite"/>
    </source>
</evidence>
<evidence type="ECO:0000313" key="3">
    <source>
        <dbReference type="Proteomes" id="UP000216300"/>
    </source>
</evidence>
<reference evidence="2 3" key="1">
    <citation type="submission" date="2017-07" db="EMBL/GenBank/DDBJ databases">
        <title>Draft whole genome sequences of clinical Proprionibacteriaceae strains.</title>
        <authorList>
            <person name="Bernier A.-M."/>
            <person name="Bernard K."/>
            <person name="Domingo M.-C."/>
        </authorList>
    </citation>
    <scope>NUCLEOTIDE SEQUENCE [LARGE SCALE GENOMIC DNA]</scope>
    <source>
        <strain evidence="2 3">NML 150081</strain>
    </source>
</reference>
<name>A0A255EKE5_9ACTN</name>
<evidence type="ECO:0000313" key="2">
    <source>
        <dbReference type="EMBL" id="OYN92019.1"/>
    </source>
</evidence>
<comment type="caution">
    <text evidence="2">The sequence shown here is derived from an EMBL/GenBank/DDBJ whole genome shotgun (WGS) entry which is preliminary data.</text>
</comment>
<keyword evidence="3" id="KW-1185">Reference proteome</keyword>
<dbReference type="RefSeq" id="WP_094452046.1">
    <property type="nucleotide sequence ID" value="NZ_NMVJ01000001.1"/>
</dbReference>
<gene>
    <name evidence="2" type="ORF">CGZ91_00355</name>
</gene>
<sequence length="172" mass="17751">MPATGEYAKGGSRTARIVVVQDGQPRGGQIRNAPAEEDQQHPAVLQASGDHLNGSPPPTIGIDPAHDDHGAHLRVVGQRLQGGDLPVQIGVGDGDRAGPTGMGARVLNPGNDGGDDQMSQSGRDDRNVRFGLAALPVAPMIQLLDGGQHPIASLRGHRVVAAERPRGGGQET</sequence>
<organism evidence="2 3">
    <name type="scientific">Parenemella sanctibonifatiensis</name>
    <dbReference type="NCBI Taxonomy" id="2016505"/>
    <lineage>
        <taxon>Bacteria</taxon>
        <taxon>Bacillati</taxon>
        <taxon>Actinomycetota</taxon>
        <taxon>Actinomycetes</taxon>
        <taxon>Propionibacteriales</taxon>
        <taxon>Propionibacteriaceae</taxon>
        <taxon>Parenemella</taxon>
    </lineage>
</organism>
<accession>A0A255EKE5</accession>
<feature type="region of interest" description="Disordered" evidence="1">
    <location>
        <begin position="84"/>
        <end position="124"/>
    </location>
</feature>